<dbReference type="GO" id="GO:0015408">
    <property type="term" value="F:ABC-type ferric iron transporter activity"/>
    <property type="evidence" value="ECO:0007669"/>
    <property type="project" value="InterPro"/>
</dbReference>
<dbReference type="GO" id="GO:0016887">
    <property type="term" value="F:ATP hydrolysis activity"/>
    <property type="evidence" value="ECO:0007669"/>
    <property type="project" value="InterPro"/>
</dbReference>
<dbReference type="InterPro" id="IPR015853">
    <property type="entry name" value="ABC_transpr_FbpC"/>
</dbReference>
<dbReference type="InterPro" id="IPR050093">
    <property type="entry name" value="ABC_SmlMolc_Importer"/>
</dbReference>
<keyword evidence="1" id="KW-0813">Transport</keyword>
<dbReference type="InterPro" id="IPR013611">
    <property type="entry name" value="Transp-assoc_OB_typ2"/>
</dbReference>
<dbReference type="AlphaFoldDB" id="A0A2W7PNK7"/>
<dbReference type="CDD" id="cd03259">
    <property type="entry name" value="ABC_Carb_Solutes_like"/>
    <property type="match status" value="1"/>
</dbReference>
<dbReference type="STRING" id="121821.GCA_001870675_00753"/>
<dbReference type="SUPFAM" id="SSF52540">
    <property type="entry name" value="P-loop containing nucleoside triphosphate hydrolases"/>
    <property type="match status" value="1"/>
</dbReference>
<name>A0A2W7PNK7_9RHOB</name>
<dbReference type="GO" id="GO:0005524">
    <property type="term" value="F:ATP binding"/>
    <property type="evidence" value="ECO:0007669"/>
    <property type="project" value="UniProtKB-KW"/>
</dbReference>
<dbReference type="Gene3D" id="3.40.50.300">
    <property type="entry name" value="P-loop containing nucleotide triphosphate hydrolases"/>
    <property type="match status" value="1"/>
</dbReference>
<dbReference type="SUPFAM" id="SSF50331">
    <property type="entry name" value="MOP-like"/>
    <property type="match status" value="1"/>
</dbReference>
<evidence type="ECO:0000256" key="4">
    <source>
        <dbReference type="ARBA" id="ARBA00022741"/>
    </source>
</evidence>
<keyword evidence="2" id="KW-1003">Cell membrane</keyword>
<dbReference type="Pfam" id="PF08402">
    <property type="entry name" value="TOBE_2"/>
    <property type="match status" value="1"/>
</dbReference>
<dbReference type="FunFam" id="3.40.50.300:FF:000425">
    <property type="entry name" value="Probable ABC transporter, ATP-binding subunit"/>
    <property type="match status" value="1"/>
</dbReference>
<dbReference type="PANTHER" id="PTHR42781:SF4">
    <property type="entry name" value="SPERMIDINE_PUTRESCINE IMPORT ATP-BINDING PROTEIN POTA"/>
    <property type="match status" value="1"/>
</dbReference>
<evidence type="ECO:0000259" key="9">
    <source>
        <dbReference type="PROSITE" id="PS50893"/>
    </source>
</evidence>
<protein>
    <submittedName>
        <fullName evidence="10">Iron(III) transport system ATP-binding protein</fullName>
    </submittedName>
</protein>
<dbReference type="EMBL" id="QKZQ01000021">
    <property type="protein sequence ID" value="PZX37758.1"/>
    <property type="molecule type" value="Genomic_DNA"/>
</dbReference>
<dbReference type="Pfam" id="PF00005">
    <property type="entry name" value="ABC_tran"/>
    <property type="match status" value="1"/>
</dbReference>
<dbReference type="InterPro" id="IPR003439">
    <property type="entry name" value="ABC_transporter-like_ATP-bd"/>
</dbReference>
<evidence type="ECO:0000256" key="2">
    <source>
        <dbReference type="ARBA" id="ARBA00022475"/>
    </source>
</evidence>
<evidence type="ECO:0000256" key="7">
    <source>
        <dbReference type="ARBA" id="ARBA00023065"/>
    </source>
</evidence>
<dbReference type="PROSITE" id="PS50893">
    <property type="entry name" value="ABC_TRANSPORTER_2"/>
    <property type="match status" value="1"/>
</dbReference>
<keyword evidence="3" id="KW-0410">Iron transport</keyword>
<reference evidence="10 11" key="1">
    <citation type="submission" date="2018-06" db="EMBL/GenBank/DDBJ databases">
        <title>Genomic Encyclopedia of Archaeal and Bacterial Type Strains, Phase II (KMG-II): from individual species to whole genera.</title>
        <authorList>
            <person name="Goeker M."/>
        </authorList>
    </citation>
    <scope>NUCLEOTIDE SEQUENCE [LARGE SCALE GENOMIC DNA]</scope>
    <source>
        <strain evidence="10 11">DSM 13087</strain>
    </source>
</reference>
<proteinExistence type="predicted"/>
<keyword evidence="11" id="KW-1185">Reference proteome</keyword>
<dbReference type="SMART" id="SM00382">
    <property type="entry name" value="AAA"/>
    <property type="match status" value="1"/>
</dbReference>
<sequence>MNDMTPRPKILSFKMPADASPLGFRAKPTKILLSVEKLRKQFTKGEAAAVERVSFDLGEGEMLALLGPSGCGKTTTLRMIGGFETPDDGRIALNGRDITHLPPEARGIGFVFQDYALFPHLSVLDNVKFGLRKLSRPQAEARAREMLALVGLEALGARKPHELSGGQQQRVALARTLAVAPPLVLLDEPFSNLDAAMRVETRQEVRKLLKAAGSAAILVTHDQEEAMAVADRIAVMEKGRVIQIGTPDEIYRNPVSAFVASFLGRSNILAGTASGMEVKTEFGTLPLSRAANGAVSLSVRPEQIMLEADPDGPASVVGREFRGHDQLYWVQEGERCMLVISGAGAMIDVGARVRLRICDCVVPLA</sequence>
<dbReference type="PROSITE" id="PS00211">
    <property type="entry name" value="ABC_TRANSPORTER_1"/>
    <property type="match status" value="1"/>
</dbReference>
<evidence type="ECO:0000313" key="11">
    <source>
        <dbReference type="Proteomes" id="UP000249364"/>
    </source>
</evidence>
<evidence type="ECO:0000256" key="5">
    <source>
        <dbReference type="ARBA" id="ARBA00022840"/>
    </source>
</evidence>
<gene>
    <name evidence="10" type="ORF">LY56_03195</name>
</gene>
<dbReference type="InterPro" id="IPR003593">
    <property type="entry name" value="AAA+_ATPase"/>
</dbReference>
<feature type="domain" description="ABC transporter" evidence="9">
    <location>
        <begin position="33"/>
        <end position="263"/>
    </location>
</feature>
<keyword evidence="4" id="KW-0547">Nucleotide-binding</keyword>
<evidence type="ECO:0000256" key="3">
    <source>
        <dbReference type="ARBA" id="ARBA00022496"/>
    </source>
</evidence>
<evidence type="ECO:0000313" key="10">
    <source>
        <dbReference type="EMBL" id="PZX37758.1"/>
    </source>
</evidence>
<dbReference type="GO" id="GO:0015697">
    <property type="term" value="P:quaternary ammonium group transport"/>
    <property type="evidence" value="ECO:0007669"/>
    <property type="project" value="UniProtKB-ARBA"/>
</dbReference>
<dbReference type="InterPro" id="IPR017871">
    <property type="entry name" value="ABC_transporter-like_CS"/>
</dbReference>
<keyword evidence="8" id="KW-0472">Membrane</keyword>
<dbReference type="InterPro" id="IPR008995">
    <property type="entry name" value="Mo/tungstate-bd_C_term_dom"/>
</dbReference>
<accession>A0A2W7PNK7</accession>
<keyword evidence="6" id="KW-0408">Iron</keyword>
<evidence type="ECO:0000256" key="8">
    <source>
        <dbReference type="ARBA" id="ARBA00023136"/>
    </source>
</evidence>
<organism evidence="10 11">
    <name type="scientific">Roseinatronobacter thiooxidans</name>
    <dbReference type="NCBI Taxonomy" id="121821"/>
    <lineage>
        <taxon>Bacteria</taxon>
        <taxon>Pseudomonadati</taxon>
        <taxon>Pseudomonadota</taxon>
        <taxon>Alphaproteobacteria</taxon>
        <taxon>Rhodobacterales</taxon>
        <taxon>Paracoccaceae</taxon>
        <taxon>Roseinatronobacter</taxon>
    </lineage>
</organism>
<keyword evidence="5 10" id="KW-0067">ATP-binding</keyword>
<keyword evidence="7" id="KW-0406">Ion transport</keyword>
<evidence type="ECO:0000256" key="6">
    <source>
        <dbReference type="ARBA" id="ARBA00023004"/>
    </source>
</evidence>
<dbReference type="InterPro" id="IPR027417">
    <property type="entry name" value="P-loop_NTPase"/>
</dbReference>
<dbReference type="RefSeq" id="WP_211307087.1">
    <property type="nucleotide sequence ID" value="NZ_MEHT01000002.1"/>
</dbReference>
<dbReference type="Proteomes" id="UP000249364">
    <property type="component" value="Unassembled WGS sequence"/>
</dbReference>
<comment type="caution">
    <text evidence="10">The sequence shown here is derived from an EMBL/GenBank/DDBJ whole genome shotgun (WGS) entry which is preliminary data.</text>
</comment>
<dbReference type="PANTHER" id="PTHR42781">
    <property type="entry name" value="SPERMIDINE/PUTRESCINE IMPORT ATP-BINDING PROTEIN POTA"/>
    <property type="match status" value="1"/>
</dbReference>
<dbReference type="GO" id="GO:0043190">
    <property type="term" value="C:ATP-binding cassette (ABC) transporter complex"/>
    <property type="evidence" value="ECO:0007669"/>
    <property type="project" value="InterPro"/>
</dbReference>
<evidence type="ECO:0000256" key="1">
    <source>
        <dbReference type="ARBA" id="ARBA00022448"/>
    </source>
</evidence>